<comment type="similarity">
    <text evidence="2 9">Belongs to the cytochrome P450 family.</text>
</comment>
<dbReference type="InterPro" id="IPR017972">
    <property type="entry name" value="Cyt_P450_CS"/>
</dbReference>
<feature type="binding site" description="axial binding residue" evidence="8">
    <location>
        <position position="427"/>
    </location>
    <ligand>
        <name>heme</name>
        <dbReference type="ChEBI" id="CHEBI:30413"/>
    </ligand>
    <ligandPart>
        <name>Fe</name>
        <dbReference type="ChEBI" id="CHEBI:18248"/>
    </ligandPart>
</feature>
<dbReference type="GO" id="GO:0016705">
    <property type="term" value="F:oxidoreductase activity, acting on paired donors, with incorporation or reduction of molecular oxygen"/>
    <property type="evidence" value="ECO:0007669"/>
    <property type="project" value="InterPro"/>
</dbReference>
<reference evidence="11" key="2">
    <citation type="submission" date="2020-10" db="UniProtKB">
        <authorList>
            <consortium name="WormBaseParasite"/>
        </authorList>
    </citation>
    <scope>IDENTIFICATION</scope>
</reference>
<proteinExistence type="inferred from homology"/>
<dbReference type="GO" id="GO:0005506">
    <property type="term" value="F:iron ion binding"/>
    <property type="evidence" value="ECO:0007669"/>
    <property type="project" value="InterPro"/>
</dbReference>
<dbReference type="InterPro" id="IPR050479">
    <property type="entry name" value="CYP11_CYP27_families"/>
</dbReference>
<keyword evidence="10" id="KW-1185">Reference proteome</keyword>
<evidence type="ECO:0000256" key="8">
    <source>
        <dbReference type="PIRSR" id="PIRSR602401-1"/>
    </source>
</evidence>
<evidence type="ECO:0000256" key="2">
    <source>
        <dbReference type="ARBA" id="ARBA00010617"/>
    </source>
</evidence>
<evidence type="ECO:0000313" key="11">
    <source>
        <dbReference type="WBParaSite" id="Pan_g1096.t1"/>
    </source>
</evidence>
<dbReference type="InterPro" id="IPR036396">
    <property type="entry name" value="Cyt_P450_sf"/>
</dbReference>
<dbReference type="InterPro" id="IPR001128">
    <property type="entry name" value="Cyt_P450"/>
</dbReference>
<evidence type="ECO:0000256" key="4">
    <source>
        <dbReference type="ARBA" id="ARBA00022723"/>
    </source>
</evidence>
<dbReference type="CDD" id="cd11054">
    <property type="entry name" value="CYP24A1-like"/>
    <property type="match status" value="1"/>
</dbReference>
<name>A0A7E4UPP4_PANRE</name>
<evidence type="ECO:0000256" key="1">
    <source>
        <dbReference type="ARBA" id="ARBA00001971"/>
    </source>
</evidence>
<evidence type="ECO:0000256" key="3">
    <source>
        <dbReference type="ARBA" id="ARBA00022617"/>
    </source>
</evidence>
<dbReference type="SUPFAM" id="SSF48264">
    <property type="entry name" value="Cytochrome P450"/>
    <property type="match status" value="1"/>
</dbReference>
<accession>A0A7E4UPP4</accession>
<keyword evidence="5 9" id="KW-0560">Oxidoreductase</keyword>
<organism evidence="10 11">
    <name type="scientific">Panagrellus redivivus</name>
    <name type="common">Microworm</name>
    <dbReference type="NCBI Taxonomy" id="6233"/>
    <lineage>
        <taxon>Eukaryota</taxon>
        <taxon>Metazoa</taxon>
        <taxon>Ecdysozoa</taxon>
        <taxon>Nematoda</taxon>
        <taxon>Chromadorea</taxon>
        <taxon>Rhabditida</taxon>
        <taxon>Tylenchina</taxon>
        <taxon>Panagrolaimomorpha</taxon>
        <taxon>Panagrolaimoidea</taxon>
        <taxon>Panagrolaimidae</taxon>
        <taxon>Panagrellus</taxon>
    </lineage>
</organism>
<dbReference type="AlphaFoldDB" id="A0A7E4UPP4"/>
<dbReference type="PRINTS" id="PR00385">
    <property type="entry name" value="P450"/>
</dbReference>
<dbReference type="Proteomes" id="UP000492821">
    <property type="component" value="Unassembled WGS sequence"/>
</dbReference>
<dbReference type="PRINTS" id="PR00463">
    <property type="entry name" value="EP450I"/>
</dbReference>
<evidence type="ECO:0000256" key="5">
    <source>
        <dbReference type="ARBA" id="ARBA00023002"/>
    </source>
</evidence>
<comment type="cofactor">
    <cofactor evidence="1 8">
        <name>heme</name>
        <dbReference type="ChEBI" id="CHEBI:30413"/>
    </cofactor>
</comment>
<evidence type="ECO:0000256" key="9">
    <source>
        <dbReference type="RuleBase" id="RU000461"/>
    </source>
</evidence>
<dbReference type="InterPro" id="IPR002401">
    <property type="entry name" value="Cyt_P450_E_grp-I"/>
</dbReference>
<keyword evidence="4 8" id="KW-0479">Metal-binding</keyword>
<keyword evidence="7 9" id="KW-0503">Monooxygenase</keyword>
<dbReference type="GO" id="GO:0020037">
    <property type="term" value="F:heme binding"/>
    <property type="evidence" value="ECO:0007669"/>
    <property type="project" value="InterPro"/>
</dbReference>
<dbReference type="Gene3D" id="1.10.630.10">
    <property type="entry name" value="Cytochrome P450"/>
    <property type="match status" value="1"/>
</dbReference>
<dbReference type="GO" id="GO:0004497">
    <property type="term" value="F:monooxygenase activity"/>
    <property type="evidence" value="ECO:0007669"/>
    <property type="project" value="UniProtKB-KW"/>
</dbReference>
<dbReference type="WBParaSite" id="Pan_g1096.t1">
    <property type="protein sequence ID" value="Pan_g1096.t1"/>
    <property type="gene ID" value="Pan_g1096"/>
</dbReference>
<sequence>MKRFLSSAPIPKSFESIPGPKGVPFLGTLLNYRKRESIEKYADALFRMHEQYGPLVKENIGWGRGYVLHVFDPEDSKAIFQAEGKSPYIIPLQETTQMYREMKGMNPGLGNLNGDEWYRLRSAVQQIMMRPKAVQQYLPTVNSVADDLLDYIEAHAKDSEVDMRSAAGRWSLESSGMLVFEKRLGSFTKENGPWAQALIDVNHDIFVLSGILKFSLPFYRYVSTPKWNKLVKLEDKFYREANALIDDTLKRVRKEDKAEDELLFVGHLARNKEIGDKDIAVILLSLFSDGLSTTAPTLIYNLFTIATHPEVQAKIHSEVSTAIGDSTTVTSETLSKLPYLKAAIKETFRQFPIGTEVSRVPLTDLTLSGYHVPAKTPIDINTNILLQSEKHFGPDAKKFVPERWLRGADKTAHPFMFLPFGFGTRMCAGRRFAEQDLQVLLAKLIHRFEIRYNHGEIRQKSETLLLPDGDCHFEFVLRK</sequence>
<dbReference type="PANTHER" id="PTHR24279">
    <property type="entry name" value="CYTOCHROME P450"/>
    <property type="match status" value="1"/>
</dbReference>
<keyword evidence="6 8" id="KW-0408">Iron</keyword>
<evidence type="ECO:0000256" key="7">
    <source>
        <dbReference type="ARBA" id="ARBA00023033"/>
    </source>
</evidence>
<keyword evidence="3 8" id="KW-0349">Heme</keyword>
<dbReference type="PANTHER" id="PTHR24279:SF120">
    <property type="entry name" value="CYTOCHROME P450"/>
    <property type="match status" value="1"/>
</dbReference>
<dbReference type="PROSITE" id="PS00086">
    <property type="entry name" value="CYTOCHROME_P450"/>
    <property type="match status" value="1"/>
</dbReference>
<dbReference type="Pfam" id="PF00067">
    <property type="entry name" value="p450"/>
    <property type="match status" value="1"/>
</dbReference>
<evidence type="ECO:0000313" key="10">
    <source>
        <dbReference type="Proteomes" id="UP000492821"/>
    </source>
</evidence>
<reference evidence="10" key="1">
    <citation type="journal article" date="2013" name="Genetics">
        <title>The draft genome and transcriptome of Panagrellus redivivus are shaped by the harsh demands of a free-living lifestyle.</title>
        <authorList>
            <person name="Srinivasan J."/>
            <person name="Dillman A.R."/>
            <person name="Macchietto M.G."/>
            <person name="Heikkinen L."/>
            <person name="Lakso M."/>
            <person name="Fracchia K.M."/>
            <person name="Antoshechkin I."/>
            <person name="Mortazavi A."/>
            <person name="Wong G."/>
            <person name="Sternberg P.W."/>
        </authorList>
    </citation>
    <scope>NUCLEOTIDE SEQUENCE [LARGE SCALE GENOMIC DNA]</scope>
    <source>
        <strain evidence="10">MT8872</strain>
    </source>
</reference>
<protein>
    <submittedName>
        <fullName evidence="11">Cytochrome P450 CYP44</fullName>
    </submittedName>
</protein>
<evidence type="ECO:0000256" key="6">
    <source>
        <dbReference type="ARBA" id="ARBA00023004"/>
    </source>
</evidence>